<protein>
    <submittedName>
        <fullName evidence="1">Uncharacterized protein</fullName>
    </submittedName>
</protein>
<dbReference type="InParanoid" id="A0A7J7DY05"/>
<dbReference type="FunCoup" id="A0A7J7DY05">
    <property type="interactions" value="368"/>
</dbReference>
<sequence length="183" mass="21761">MQMGLKTKNSPETQQLITTLRQPTGRRRVHVRRPKMQMVRLGGQKARKGPMLVRVLRRLRLRWLKLRYICMIKKIKEYYQSIIKDMVAAGASVETFHQRLFMESTFAVPVMGEISLEEGMGTSLLRALPGAPDRPNTTYYYEHYLVLIRPYWRQARKMCLMEIFCAKSYLIHQRKPETEKKWR</sequence>
<name>A0A7J7DY05_TRIWF</name>
<organism evidence="1 2">
    <name type="scientific">Tripterygium wilfordii</name>
    <name type="common">Thunder God vine</name>
    <dbReference type="NCBI Taxonomy" id="458696"/>
    <lineage>
        <taxon>Eukaryota</taxon>
        <taxon>Viridiplantae</taxon>
        <taxon>Streptophyta</taxon>
        <taxon>Embryophyta</taxon>
        <taxon>Tracheophyta</taxon>
        <taxon>Spermatophyta</taxon>
        <taxon>Magnoliopsida</taxon>
        <taxon>eudicotyledons</taxon>
        <taxon>Gunneridae</taxon>
        <taxon>Pentapetalae</taxon>
        <taxon>rosids</taxon>
        <taxon>fabids</taxon>
        <taxon>Celastrales</taxon>
        <taxon>Celastraceae</taxon>
        <taxon>Tripterygium</taxon>
    </lineage>
</organism>
<dbReference type="PANTHER" id="PTHR34788:SF4">
    <property type="entry name" value="F15I1.22"/>
    <property type="match status" value="1"/>
</dbReference>
<keyword evidence="2" id="KW-1185">Reference proteome</keyword>
<gene>
    <name evidence="1" type="ORF">HS088_TW02G00169</name>
</gene>
<evidence type="ECO:0000313" key="1">
    <source>
        <dbReference type="EMBL" id="KAF5751159.1"/>
    </source>
</evidence>
<dbReference type="AlphaFoldDB" id="A0A7J7DY05"/>
<reference evidence="1 2" key="1">
    <citation type="journal article" date="2020" name="Nat. Commun.">
        <title>Genome of Tripterygium wilfordii and identification of cytochrome P450 involved in triptolide biosynthesis.</title>
        <authorList>
            <person name="Tu L."/>
            <person name="Su P."/>
            <person name="Zhang Z."/>
            <person name="Gao L."/>
            <person name="Wang J."/>
            <person name="Hu T."/>
            <person name="Zhou J."/>
            <person name="Zhang Y."/>
            <person name="Zhao Y."/>
            <person name="Liu Y."/>
            <person name="Song Y."/>
            <person name="Tong Y."/>
            <person name="Lu Y."/>
            <person name="Yang J."/>
            <person name="Xu C."/>
            <person name="Jia M."/>
            <person name="Peters R.J."/>
            <person name="Huang L."/>
            <person name="Gao W."/>
        </authorList>
    </citation>
    <scope>NUCLEOTIDE SEQUENCE [LARGE SCALE GENOMIC DNA]</scope>
    <source>
        <strain evidence="2">cv. XIE 37</strain>
        <tissue evidence="1">Leaf</tissue>
    </source>
</reference>
<dbReference type="Proteomes" id="UP000593562">
    <property type="component" value="Unassembled WGS sequence"/>
</dbReference>
<accession>A0A7J7DY05</accession>
<comment type="caution">
    <text evidence="1">The sequence shown here is derived from an EMBL/GenBank/DDBJ whole genome shotgun (WGS) entry which is preliminary data.</text>
</comment>
<proteinExistence type="predicted"/>
<dbReference type="PANTHER" id="PTHR34788">
    <property type="entry name" value="F15I1.22"/>
    <property type="match status" value="1"/>
</dbReference>
<evidence type="ECO:0000313" key="2">
    <source>
        <dbReference type="Proteomes" id="UP000593562"/>
    </source>
</evidence>
<dbReference type="EMBL" id="JAAARO010000002">
    <property type="protein sequence ID" value="KAF5751159.1"/>
    <property type="molecule type" value="Genomic_DNA"/>
</dbReference>